<evidence type="ECO:0000256" key="1">
    <source>
        <dbReference type="ARBA" id="ARBA00022723"/>
    </source>
</evidence>
<feature type="domain" description="PHD-type" evidence="6">
    <location>
        <begin position="52"/>
        <end position="100"/>
    </location>
</feature>
<keyword evidence="1" id="KW-0479">Metal-binding</keyword>
<evidence type="ECO:0000256" key="5">
    <source>
        <dbReference type="SAM" id="MobiDB-lite"/>
    </source>
</evidence>
<protein>
    <recommendedName>
        <fullName evidence="6">PHD-type domain-containing protein</fullName>
    </recommendedName>
</protein>
<gene>
    <name evidence="7" type="ORF">MUCCIDRAFT_83510</name>
</gene>
<dbReference type="EMBL" id="AMYB01000007">
    <property type="protein sequence ID" value="OAD00125.1"/>
    <property type="molecule type" value="Genomic_DNA"/>
</dbReference>
<evidence type="ECO:0000256" key="2">
    <source>
        <dbReference type="ARBA" id="ARBA00022771"/>
    </source>
</evidence>
<dbReference type="InterPro" id="IPR013083">
    <property type="entry name" value="Znf_RING/FYVE/PHD"/>
</dbReference>
<accession>A0A168IMN3</accession>
<evidence type="ECO:0000259" key="6">
    <source>
        <dbReference type="PROSITE" id="PS50016"/>
    </source>
</evidence>
<feature type="region of interest" description="Disordered" evidence="5">
    <location>
        <begin position="415"/>
        <end position="466"/>
    </location>
</feature>
<dbReference type="PROSITE" id="PS50016">
    <property type="entry name" value="ZF_PHD_2"/>
    <property type="match status" value="1"/>
</dbReference>
<feature type="compositionally biased region" description="Basic residues" evidence="5">
    <location>
        <begin position="17"/>
        <end position="38"/>
    </location>
</feature>
<dbReference type="OrthoDB" id="79252at2759"/>
<organism evidence="7 8">
    <name type="scientific">Mucor lusitanicus CBS 277.49</name>
    <dbReference type="NCBI Taxonomy" id="747725"/>
    <lineage>
        <taxon>Eukaryota</taxon>
        <taxon>Fungi</taxon>
        <taxon>Fungi incertae sedis</taxon>
        <taxon>Mucoromycota</taxon>
        <taxon>Mucoromycotina</taxon>
        <taxon>Mucoromycetes</taxon>
        <taxon>Mucorales</taxon>
        <taxon>Mucorineae</taxon>
        <taxon>Mucoraceae</taxon>
        <taxon>Mucor</taxon>
    </lineage>
</organism>
<dbReference type="InterPro" id="IPR019787">
    <property type="entry name" value="Znf_PHD-finger"/>
</dbReference>
<reference evidence="7 8" key="1">
    <citation type="submission" date="2015-06" db="EMBL/GenBank/DDBJ databases">
        <title>Expansion of signal transduction pathways in fungi by whole-genome duplication.</title>
        <authorList>
            <consortium name="DOE Joint Genome Institute"/>
            <person name="Corrochano L.M."/>
            <person name="Kuo A."/>
            <person name="Marcet-Houben M."/>
            <person name="Polaino S."/>
            <person name="Salamov A."/>
            <person name="Villalobos J.M."/>
            <person name="Alvarez M.I."/>
            <person name="Avalos J."/>
            <person name="Benito E.P."/>
            <person name="Benoit I."/>
            <person name="Burger G."/>
            <person name="Camino L.P."/>
            <person name="Canovas D."/>
            <person name="Cerda-Olmedo E."/>
            <person name="Cheng J.-F."/>
            <person name="Dominguez A."/>
            <person name="Elias M."/>
            <person name="Eslava A.P."/>
            <person name="Glaser F."/>
            <person name="Grimwood J."/>
            <person name="Gutierrez G."/>
            <person name="Heitman J."/>
            <person name="Henrissat B."/>
            <person name="Iturriaga E.A."/>
            <person name="Lang B.F."/>
            <person name="Lavin J.L."/>
            <person name="Lee S."/>
            <person name="Li W."/>
            <person name="Lindquist E."/>
            <person name="Lopez-Garcia S."/>
            <person name="Luque E.M."/>
            <person name="Marcos A.T."/>
            <person name="Martin J."/>
            <person name="Mccluskey K."/>
            <person name="Medina H.R."/>
            <person name="Miralles-Duran A."/>
            <person name="Miyazaki A."/>
            <person name="Munoz-Torres E."/>
            <person name="Oguiza J.A."/>
            <person name="Ohm R."/>
            <person name="Olmedo M."/>
            <person name="Orejas M."/>
            <person name="Ortiz-Castellanos L."/>
            <person name="Pisabarro A.G."/>
            <person name="Rodriguez-Romero J."/>
            <person name="Ruiz-Herrera J."/>
            <person name="Ruiz-Vazquez R."/>
            <person name="Sanz C."/>
            <person name="Schackwitz W."/>
            <person name="Schmutz J."/>
            <person name="Shahriari M."/>
            <person name="Shelest E."/>
            <person name="Silva-Franco F."/>
            <person name="Soanes D."/>
            <person name="Syed K."/>
            <person name="Tagua V.G."/>
            <person name="Talbot N.J."/>
            <person name="Thon M."/>
            <person name="De Vries R.P."/>
            <person name="Wiebenga A."/>
            <person name="Yadav J.S."/>
            <person name="Braun E.L."/>
            <person name="Baker S."/>
            <person name="Garre V."/>
            <person name="Horwitz B."/>
            <person name="Torres-Martinez S."/>
            <person name="Idnurm A."/>
            <person name="Herrera-Estrella A."/>
            <person name="Gabaldon T."/>
            <person name="Grigoriev I.V."/>
        </authorList>
    </citation>
    <scope>NUCLEOTIDE SEQUENCE [LARGE SCALE GENOMIC DNA]</scope>
    <source>
        <strain evidence="7 8">CBS 277.49</strain>
    </source>
</reference>
<feature type="compositionally biased region" description="Basic and acidic residues" evidence="5">
    <location>
        <begin position="249"/>
        <end position="269"/>
    </location>
</feature>
<keyword evidence="2 4" id="KW-0863">Zinc-finger</keyword>
<evidence type="ECO:0000256" key="3">
    <source>
        <dbReference type="ARBA" id="ARBA00022833"/>
    </source>
</evidence>
<evidence type="ECO:0000256" key="4">
    <source>
        <dbReference type="PROSITE-ProRule" id="PRU00146"/>
    </source>
</evidence>
<proteinExistence type="predicted"/>
<dbReference type="PROSITE" id="PS01359">
    <property type="entry name" value="ZF_PHD_1"/>
    <property type="match status" value="1"/>
</dbReference>
<dbReference type="GO" id="GO:0008270">
    <property type="term" value="F:zinc ion binding"/>
    <property type="evidence" value="ECO:0007669"/>
    <property type="project" value="UniProtKB-KW"/>
</dbReference>
<dbReference type="VEuPathDB" id="FungiDB:MUCCIDRAFT_83510"/>
<keyword evidence="8" id="KW-1185">Reference proteome</keyword>
<keyword evidence="3" id="KW-0862">Zinc</keyword>
<feature type="compositionally biased region" description="Low complexity" evidence="5">
    <location>
        <begin position="349"/>
        <end position="361"/>
    </location>
</feature>
<feature type="compositionally biased region" description="Polar residues" evidence="5">
    <location>
        <begin position="41"/>
        <end position="50"/>
    </location>
</feature>
<dbReference type="AlphaFoldDB" id="A0A168IMN3"/>
<dbReference type="InterPro" id="IPR001965">
    <property type="entry name" value="Znf_PHD"/>
</dbReference>
<dbReference type="Pfam" id="PF20826">
    <property type="entry name" value="PHD_5"/>
    <property type="match status" value="1"/>
</dbReference>
<dbReference type="PANTHER" id="PTHR47793">
    <property type="entry name" value="HISTONE DEACETYLASE COMPLEX SUBUNIT CTI6"/>
    <property type="match status" value="1"/>
</dbReference>
<evidence type="ECO:0000313" key="8">
    <source>
        <dbReference type="Proteomes" id="UP000077051"/>
    </source>
</evidence>
<dbReference type="CDD" id="cd15550">
    <property type="entry name" value="PHD_MLL5"/>
    <property type="match status" value="1"/>
</dbReference>
<dbReference type="STRING" id="747725.A0A168IMN3"/>
<dbReference type="PANTHER" id="PTHR47793:SF1">
    <property type="entry name" value="HISTONE DEACETYLASE COMPLEX SUBUNIT CTI6"/>
    <property type="match status" value="1"/>
</dbReference>
<dbReference type="Proteomes" id="UP000077051">
    <property type="component" value="Unassembled WGS sequence"/>
</dbReference>
<comment type="caution">
    <text evidence="7">The sequence shown here is derived from an EMBL/GenBank/DDBJ whole genome shotgun (WGS) entry which is preliminary data.</text>
</comment>
<feature type="region of interest" description="Disordered" evidence="5">
    <location>
        <begin position="17"/>
        <end position="51"/>
    </location>
</feature>
<dbReference type="InterPro" id="IPR053051">
    <property type="entry name" value="HDAC_complex_subunit"/>
</dbReference>
<dbReference type="InterPro" id="IPR011011">
    <property type="entry name" value="Znf_FYVE_PHD"/>
</dbReference>
<feature type="region of interest" description="Disordered" evidence="5">
    <location>
        <begin position="158"/>
        <end position="369"/>
    </location>
</feature>
<dbReference type="SMART" id="SM00249">
    <property type="entry name" value="PHD"/>
    <property type="match status" value="1"/>
</dbReference>
<name>A0A168IMN3_MUCCL</name>
<dbReference type="InterPro" id="IPR019786">
    <property type="entry name" value="Zinc_finger_PHD-type_CS"/>
</dbReference>
<sequence length="526" mass="58358">MDHSPLHCINALTVVHRRGGRPSGGGRRKQRAPARRRSQSTSDENSSDGGSITRCVCGETHSVGLMVQCDKCEVWQHCECMGLEQPDIPDHYYCEQCKPENHKSLRQHNGRTKRQYVSTERAAAVVKAPKKRMTLNSREASMSLEDVLAARSALEMYESHKDGDSPQASSPPPIHTNASDDSPPTHHSADVEAATTAAAAASPENENSMNGDTAALVKPTKRKRDLGIKLPDTIEEKSEPPSSTVSSVGHDELPILKEQDEFSEPDRITPKPSTLATVKPKRKQAKPSEKKVNGRVNGKPAASKRGKPRSRTSTPIRESSPIACSELDDDTGKESPEDGISSVLFDHFSPAARASSPPARTRQPHARMSISEMNRRANQILEYISSVQVEMASKETDNRAGHDNTMKSTELSVAVAMQQQQQQQHHYDEPMRDDDDNDSLSSASTIPLNRDAEDDDDLLEPLDKDKQSSMEIMDMLTRKLIKFQRRFGSRNRTIYEEALMESEGRITRSREASSNVNTTYRNMMAH</sequence>
<dbReference type="SUPFAM" id="SSF57903">
    <property type="entry name" value="FYVE/PHD zinc finger"/>
    <property type="match status" value="1"/>
</dbReference>
<evidence type="ECO:0000313" key="7">
    <source>
        <dbReference type="EMBL" id="OAD00125.1"/>
    </source>
</evidence>
<dbReference type="Gene3D" id="3.30.40.10">
    <property type="entry name" value="Zinc/RING finger domain, C3HC4 (zinc finger)"/>
    <property type="match status" value="1"/>
</dbReference>